<organism evidence="1 2">
    <name type="scientific">Accipiter nisus</name>
    <name type="common">Eurasian sparrowhawk</name>
    <dbReference type="NCBI Taxonomy" id="211598"/>
    <lineage>
        <taxon>Eukaryota</taxon>
        <taxon>Metazoa</taxon>
        <taxon>Chordata</taxon>
        <taxon>Craniata</taxon>
        <taxon>Vertebrata</taxon>
        <taxon>Euteleostomi</taxon>
        <taxon>Archelosauria</taxon>
        <taxon>Archosauria</taxon>
        <taxon>Dinosauria</taxon>
        <taxon>Saurischia</taxon>
        <taxon>Theropoda</taxon>
        <taxon>Coelurosauria</taxon>
        <taxon>Aves</taxon>
        <taxon>Neognathae</taxon>
        <taxon>Neoaves</taxon>
        <taxon>Telluraves</taxon>
        <taxon>Accipitrimorphae</taxon>
        <taxon>Accipitriformes</taxon>
        <taxon>Accipitridae</taxon>
        <taxon>Accipitrinae</taxon>
        <taxon>Accipiter</taxon>
    </lineage>
</organism>
<name>A0A8B9NFV3_9AVES</name>
<dbReference type="AlphaFoldDB" id="A0A8B9NFV3"/>
<reference evidence="1" key="1">
    <citation type="submission" date="2025-08" db="UniProtKB">
        <authorList>
            <consortium name="Ensembl"/>
        </authorList>
    </citation>
    <scope>IDENTIFICATION</scope>
</reference>
<reference evidence="1" key="2">
    <citation type="submission" date="2025-09" db="UniProtKB">
        <authorList>
            <consortium name="Ensembl"/>
        </authorList>
    </citation>
    <scope>IDENTIFICATION</scope>
</reference>
<dbReference type="Ensembl" id="ENSANIT00000023867.1">
    <property type="protein sequence ID" value="ENSANIP00000023097.1"/>
    <property type="gene ID" value="ENSANIG00000015716.1"/>
</dbReference>
<proteinExistence type="predicted"/>
<protein>
    <submittedName>
        <fullName evidence="1">Uncharacterized protein</fullName>
    </submittedName>
</protein>
<evidence type="ECO:0000313" key="1">
    <source>
        <dbReference type="Ensembl" id="ENSANIP00000023097.1"/>
    </source>
</evidence>
<accession>A0A8B9NFV3</accession>
<dbReference type="Proteomes" id="UP000694541">
    <property type="component" value="Unplaced"/>
</dbReference>
<keyword evidence="2" id="KW-1185">Reference proteome</keyword>
<sequence length="76" mass="8835">MLQLWVTKGSLFIPQNQVAIAGVLDSWQDHLNLYLSAFPRGAPGFMWVFHKSNVLFVCVRDDYQKKNYNFLFLLAL</sequence>
<evidence type="ECO:0000313" key="2">
    <source>
        <dbReference type="Proteomes" id="UP000694541"/>
    </source>
</evidence>